<sequence>MRDELKALAQNIPTIEVPSPGAGFTGNIGSLLNFFITWAIILGGLAALAMILLGGFTYITAQDDADKAEGARKTITNGVIGLIIVASAFVIWRLIVVLTNLGSYLT</sequence>
<gene>
    <name evidence="2" type="ORF">KC614_01480</name>
</gene>
<dbReference type="Pfam" id="PF18895">
    <property type="entry name" value="T4SS_pilin"/>
    <property type="match status" value="1"/>
</dbReference>
<comment type="caution">
    <text evidence="2">The sequence shown here is derived from an EMBL/GenBank/DDBJ whole genome shotgun (WGS) entry which is preliminary data.</text>
</comment>
<keyword evidence="1" id="KW-1133">Transmembrane helix</keyword>
<proteinExistence type="predicted"/>
<organism evidence="2 3">
    <name type="scientific">candidate division WWE3 bacterium</name>
    <dbReference type="NCBI Taxonomy" id="2053526"/>
    <lineage>
        <taxon>Bacteria</taxon>
        <taxon>Katanobacteria</taxon>
    </lineage>
</organism>
<evidence type="ECO:0000313" key="2">
    <source>
        <dbReference type="EMBL" id="MCA9391860.1"/>
    </source>
</evidence>
<keyword evidence="1" id="KW-0812">Transmembrane</keyword>
<dbReference type="AlphaFoldDB" id="A0A955LJX9"/>
<keyword evidence="1" id="KW-0472">Membrane</keyword>
<protein>
    <submittedName>
        <fullName evidence="2">Uncharacterized protein</fullName>
    </submittedName>
</protein>
<feature type="transmembrane region" description="Helical" evidence="1">
    <location>
        <begin position="79"/>
        <end position="101"/>
    </location>
</feature>
<dbReference type="Proteomes" id="UP000751518">
    <property type="component" value="Unassembled WGS sequence"/>
</dbReference>
<dbReference type="InterPro" id="IPR043993">
    <property type="entry name" value="T4SS_pilin"/>
</dbReference>
<name>A0A955LJX9_UNCKA</name>
<dbReference type="EMBL" id="JAGQKZ010000008">
    <property type="protein sequence ID" value="MCA9391860.1"/>
    <property type="molecule type" value="Genomic_DNA"/>
</dbReference>
<reference evidence="2" key="2">
    <citation type="journal article" date="2021" name="Microbiome">
        <title>Successional dynamics and alternative stable states in a saline activated sludge microbial community over 9 years.</title>
        <authorList>
            <person name="Wang Y."/>
            <person name="Ye J."/>
            <person name="Ju F."/>
            <person name="Liu L."/>
            <person name="Boyd J.A."/>
            <person name="Deng Y."/>
            <person name="Parks D.H."/>
            <person name="Jiang X."/>
            <person name="Yin X."/>
            <person name="Woodcroft B.J."/>
            <person name="Tyson G.W."/>
            <person name="Hugenholtz P."/>
            <person name="Polz M.F."/>
            <person name="Zhang T."/>
        </authorList>
    </citation>
    <scope>NUCLEOTIDE SEQUENCE</scope>
    <source>
        <strain evidence="2">HKST-UBA03</strain>
    </source>
</reference>
<feature type="transmembrane region" description="Helical" evidence="1">
    <location>
        <begin position="35"/>
        <end position="59"/>
    </location>
</feature>
<reference evidence="2" key="1">
    <citation type="submission" date="2020-04" db="EMBL/GenBank/DDBJ databases">
        <authorList>
            <person name="Zhang T."/>
        </authorList>
    </citation>
    <scope>NUCLEOTIDE SEQUENCE</scope>
    <source>
        <strain evidence="2">HKST-UBA03</strain>
    </source>
</reference>
<evidence type="ECO:0000256" key="1">
    <source>
        <dbReference type="SAM" id="Phobius"/>
    </source>
</evidence>
<evidence type="ECO:0000313" key="3">
    <source>
        <dbReference type="Proteomes" id="UP000751518"/>
    </source>
</evidence>
<accession>A0A955LJX9</accession>